<name>A0A183N0T2_9TREM</name>
<dbReference type="Pfam" id="PF20049">
    <property type="entry name" value="DUF6451"/>
    <property type="match status" value="1"/>
</dbReference>
<dbReference type="InterPro" id="IPR045609">
    <property type="entry name" value="DUF6451"/>
</dbReference>
<keyword evidence="2" id="KW-1185">Reference proteome</keyword>
<gene>
    <name evidence="1" type="ORF">SMRZ_LOCUS21907</name>
</gene>
<dbReference type="PANTHER" id="PTHR47027:SF25">
    <property type="entry name" value="REVERSE TRANSCRIPTASE DOMAIN-CONTAINING PROTEIN"/>
    <property type="match status" value="1"/>
</dbReference>
<dbReference type="PANTHER" id="PTHR47027">
    <property type="entry name" value="REVERSE TRANSCRIPTASE DOMAIN-CONTAINING PROTEIN"/>
    <property type="match status" value="1"/>
</dbReference>
<organism evidence="1 2">
    <name type="scientific">Schistosoma margrebowiei</name>
    <dbReference type="NCBI Taxonomy" id="48269"/>
    <lineage>
        <taxon>Eukaryota</taxon>
        <taxon>Metazoa</taxon>
        <taxon>Spiralia</taxon>
        <taxon>Lophotrochozoa</taxon>
        <taxon>Platyhelminthes</taxon>
        <taxon>Trematoda</taxon>
        <taxon>Digenea</taxon>
        <taxon>Strigeidida</taxon>
        <taxon>Schistosomatoidea</taxon>
        <taxon>Schistosomatidae</taxon>
        <taxon>Schistosoma</taxon>
    </lineage>
</organism>
<evidence type="ECO:0000313" key="2">
    <source>
        <dbReference type="Proteomes" id="UP000277204"/>
    </source>
</evidence>
<sequence length="368" mass="41857">MKTSTSKRKHGIQWAAQIELDDLDFADDLSLLSHTHEQIQMKTTCVAAISSSINLNIHKGKSKILKYNTKNTNPITLNGETLEDMESFTYLGRVIDERGGCDADVKGRIGKARENFLQLKNIWNSKQLSTNIKVRIFNTNVKAVLLYGAETWRATTTIIKKTQVFINSCLCKILNIHWPNTINNSILWERTNQLPAEEEIRKKTLKTACYRIPIDLTEKYSSKDEISYISEKSFLMNHNNTNSNISDDNSNNKSKMPYVEPDNLIIVTTNSSCCDNFLRCFSLPLNSSGNENSLIRDWTIDFYWNRTPEMYEFGEEGWSSVGSPVGALSGVYDLVDVKLKYRFDKNSGFDFLISGNDGPGERKNVLLN</sequence>
<dbReference type="AlphaFoldDB" id="A0A183N0T2"/>
<proteinExistence type="predicted"/>
<protein>
    <submittedName>
        <fullName evidence="1">Uncharacterized protein</fullName>
    </submittedName>
</protein>
<dbReference type="Proteomes" id="UP000277204">
    <property type="component" value="Unassembled WGS sequence"/>
</dbReference>
<reference evidence="1 2" key="1">
    <citation type="submission" date="2018-11" db="EMBL/GenBank/DDBJ databases">
        <authorList>
            <consortium name="Pathogen Informatics"/>
        </authorList>
    </citation>
    <scope>NUCLEOTIDE SEQUENCE [LARGE SCALE GENOMIC DNA]</scope>
    <source>
        <strain evidence="1 2">Zambia</strain>
    </source>
</reference>
<accession>A0A183N0T2</accession>
<dbReference type="EMBL" id="UZAI01018910">
    <property type="protein sequence ID" value="VDP41175.1"/>
    <property type="molecule type" value="Genomic_DNA"/>
</dbReference>
<evidence type="ECO:0000313" key="1">
    <source>
        <dbReference type="EMBL" id="VDP41175.1"/>
    </source>
</evidence>